<dbReference type="GO" id="GO:0000462">
    <property type="term" value="P:maturation of SSU-rRNA from tricistronic rRNA transcript (SSU-rRNA, 5.8S rRNA, LSU-rRNA)"/>
    <property type="evidence" value="ECO:0007669"/>
    <property type="project" value="EnsemblFungi"/>
</dbReference>
<dbReference type="STRING" id="984485.A0A1E4RSH8"/>
<dbReference type="SMART" id="SM00320">
    <property type="entry name" value="WD40"/>
    <property type="match status" value="7"/>
</dbReference>
<dbReference type="SUPFAM" id="SSF50978">
    <property type="entry name" value="WD40 repeat-like"/>
    <property type="match status" value="1"/>
</dbReference>
<dbReference type="InterPro" id="IPR020472">
    <property type="entry name" value="WD40_PAC1"/>
</dbReference>
<evidence type="ECO:0000256" key="5">
    <source>
        <dbReference type="ARBA" id="ARBA00023242"/>
    </source>
</evidence>
<dbReference type="FunFam" id="2.130.10.10:FF:001074">
    <property type="entry name" value="Probable SOF1 protein"/>
    <property type="match status" value="1"/>
</dbReference>
<dbReference type="OrthoDB" id="10249065at2759"/>
<comment type="similarity">
    <text evidence="2">Belongs to the WD repeat DCAF13/WDSOF1 family.</text>
</comment>
<keyword evidence="11" id="KW-1185">Reference proteome</keyword>
<dbReference type="PANTHER" id="PTHR22851">
    <property type="entry name" value="U3 SMALL NUCLEOLAR RNA U3 SNORNA ASSOCIATED PROTEIN"/>
    <property type="match status" value="1"/>
</dbReference>
<evidence type="ECO:0000256" key="3">
    <source>
        <dbReference type="ARBA" id="ARBA00022574"/>
    </source>
</evidence>
<dbReference type="Pfam" id="PF00400">
    <property type="entry name" value="WD40"/>
    <property type="match status" value="4"/>
</dbReference>
<feature type="repeat" description="WD" evidence="7">
    <location>
        <begin position="63"/>
        <end position="105"/>
    </location>
</feature>
<feature type="compositionally biased region" description="Basic and acidic residues" evidence="8">
    <location>
        <begin position="417"/>
        <end position="437"/>
    </location>
</feature>
<accession>A0A1E4RSH8</accession>
<proteinExistence type="inferred from homology"/>
<protein>
    <submittedName>
        <fullName evidence="10">WD40 repeat-like protein</fullName>
    </submittedName>
</protein>
<dbReference type="EMBL" id="KV454538">
    <property type="protein sequence ID" value="ODV70242.1"/>
    <property type="molecule type" value="Genomic_DNA"/>
</dbReference>
<evidence type="ECO:0000256" key="6">
    <source>
        <dbReference type="ARBA" id="ARBA00023274"/>
    </source>
</evidence>
<dbReference type="InterPro" id="IPR036322">
    <property type="entry name" value="WD40_repeat_dom_sf"/>
</dbReference>
<evidence type="ECO:0000256" key="4">
    <source>
        <dbReference type="ARBA" id="ARBA00022737"/>
    </source>
</evidence>
<dbReference type="InterPro" id="IPR051733">
    <property type="entry name" value="WD_repeat_DCAF13/WDSOF1"/>
</dbReference>
<evidence type="ECO:0000256" key="8">
    <source>
        <dbReference type="SAM" id="MobiDB-lite"/>
    </source>
</evidence>
<comment type="subcellular location">
    <subcellularLocation>
        <location evidence="1">Nucleus</location>
        <location evidence="1">Nucleolus</location>
    </subcellularLocation>
</comment>
<sequence>MKVKTISRSSDTYVPVRNTQESATPRNLNPALHPFERAREYTRALTATKMERMFAQPFIGQLGDGHRDGVYSIARDFGSTNQVASGSGDGIIKYWDLTSRNETISFKAHYGMVSGLVVSPNQVGNKKMLSCGDDKTIKLWSVNTNDFENDINDEILYDNKNQGLIKTWTGEHAFKGLDHHFSEDLFVSGGLDIQLWDMKRSRHISNLTWGADNINLVKFNKTETNVLASTGSDNSIVLYDIRTNSPIQKVVTNMRNNAIAWNPMEAYNFASANEDQNSYYWDMRNLKKSLNVYKDHVSAVMDIDFSPTGQELVTGSYDKTIRIYKTRAGHSREIYHTSRMQHIFSVKFTSDARYILSGSDDSNVRLWRAKSNDRSNITSSKQKSSMEYDDALKERFKFMPEIKRISRHRHVPKVVKKAQEIKRTELDSIKRRQDNERRHSKPGSKPVHPEREKHIRGTAIKDD</sequence>
<name>A0A1E4RSH8_9ASCO</name>
<feature type="repeat" description="WD" evidence="7">
    <location>
        <begin position="336"/>
        <end position="377"/>
    </location>
</feature>
<dbReference type="GeneID" id="30995154"/>
<feature type="compositionally biased region" description="Basic and acidic residues" evidence="8">
    <location>
        <begin position="447"/>
        <end position="463"/>
    </location>
</feature>
<organism evidence="10 11">
    <name type="scientific">Hyphopichia burtonii NRRL Y-1933</name>
    <dbReference type="NCBI Taxonomy" id="984485"/>
    <lineage>
        <taxon>Eukaryota</taxon>
        <taxon>Fungi</taxon>
        <taxon>Dikarya</taxon>
        <taxon>Ascomycota</taxon>
        <taxon>Saccharomycotina</taxon>
        <taxon>Pichiomycetes</taxon>
        <taxon>Debaryomycetaceae</taxon>
        <taxon>Hyphopichia</taxon>
    </lineage>
</organism>
<feature type="domain" description="Sof1-like protein" evidence="9">
    <location>
        <begin position="369"/>
        <end position="455"/>
    </location>
</feature>
<dbReference type="GO" id="GO:0032040">
    <property type="term" value="C:small-subunit processome"/>
    <property type="evidence" value="ECO:0007669"/>
    <property type="project" value="EnsemblFungi"/>
</dbReference>
<dbReference type="AlphaFoldDB" id="A0A1E4RSH8"/>
<keyword evidence="6" id="KW-0687">Ribonucleoprotein</keyword>
<evidence type="ECO:0000256" key="1">
    <source>
        <dbReference type="ARBA" id="ARBA00004604"/>
    </source>
</evidence>
<feature type="compositionally biased region" description="Polar residues" evidence="8">
    <location>
        <begin position="1"/>
        <end position="27"/>
    </location>
</feature>
<dbReference type="Gene3D" id="2.130.10.10">
    <property type="entry name" value="YVTN repeat-like/Quinoprotein amine dehydrogenase"/>
    <property type="match status" value="2"/>
</dbReference>
<dbReference type="InterPro" id="IPR015943">
    <property type="entry name" value="WD40/YVTN_repeat-like_dom_sf"/>
</dbReference>
<gene>
    <name evidence="10" type="ORF">HYPBUDRAFT_151646</name>
</gene>
<feature type="region of interest" description="Disordered" evidence="8">
    <location>
        <begin position="409"/>
        <end position="463"/>
    </location>
</feature>
<dbReference type="Proteomes" id="UP000095085">
    <property type="component" value="Unassembled WGS sequence"/>
</dbReference>
<dbReference type="Pfam" id="PF04158">
    <property type="entry name" value="Sof1"/>
    <property type="match status" value="1"/>
</dbReference>
<keyword evidence="4" id="KW-0677">Repeat</keyword>
<feature type="non-terminal residue" evidence="10">
    <location>
        <position position="1"/>
    </location>
</feature>
<evidence type="ECO:0000313" key="11">
    <source>
        <dbReference type="Proteomes" id="UP000095085"/>
    </source>
</evidence>
<feature type="region of interest" description="Disordered" evidence="8">
    <location>
        <begin position="1"/>
        <end position="30"/>
    </location>
</feature>
<dbReference type="PANTHER" id="PTHR22851:SF0">
    <property type="entry name" value="DDB1- AND CUL4-ASSOCIATED FACTOR 13"/>
    <property type="match status" value="1"/>
</dbReference>
<reference evidence="11" key="1">
    <citation type="submission" date="2016-05" db="EMBL/GenBank/DDBJ databases">
        <title>Comparative genomics of biotechnologically important yeasts.</title>
        <authorList>
            <consortium name="DOE Joint Genome Institute"/>
            <person name="Riley R."/>
            <person name="Haridas S."/>
            <person name="Wolfe K.H."/>
            <person name="Lopes M.R."/>
            <person name="Hittinger C.T."/>
            <person name="Goker M."/>
            <person name="Salamov A."/>
            <person name="Wisecaver J."/>
            <person name="Long T.M."/>
            <person name="Aerts A.L."/>
            <person name="Barry K."/>
            <person name="Choi C."/>
            <person name="Clum A."/>
            <person name="Coughlan A.Y."/>
            <person name="Deshpande S."/>
            <person name="Douglass A.P."/>
            <person name="Hanson S.J."/>
            <person name="Klenk H.-P."/>
            <person name="Labutti K."/>
            <person name="Lapidus A."/>
            <person name="Lindquist E."/>
            <person name="Lipzen A."/>
            <person name="Meier-Kolthoff J.P."/>
            <person name="Ohm R.A."/>
            <person name="Otillar R.P."/>
            <person name="Pangilinan J."/>
            <person name="Peng Y."/>
            <person name="Rokas A."/>
            <person name="Rosa C.A."/>
            <person name="Scheuner C."/>
            <person name="Sibirny A.A."/>
            <person name="Slot J.C."/>
            <person name="Stielow J.B."/>
            <person name="Sun H."/>
            <person name="Kurtzman C.P."/>
            <person name="Blackwell M."/>
            <person name="Grigoriev I.V."/>
            <person name="Jeffries T.W."/>
        </authorList>
    </citation>
    <scope>NUCLEOTIDE SEQUENCE [LARGE SCALE GENOMIC DNA]</scope>
    <source>
        <strain evidence="11">NRRL Y-1933</strain>
    </source>
</reference>
<dbReference type="PROSITE" id="PS50082">
    <property type="entry name" value="WD_REPEATS_2"/>
    <property type="match status" value="4"/>
</dbReference>
<feature type="repeat" description="WD" evidence="7">
    <location>
        <begin position="293"/>
        <end position="334"/>
    </location>
</feature>
<evidence type="ECO:0000259" key="9">
    <source>
        <dbReference type="Pfam" id="PF04158"/>
    </source>
</evidence>
<dbReference type="InterPro" id="IPR001680">
    <property type="entry name" value="WD40_rpt"/>
</dbReference>
<dbReference type="InterPro" id="IPR007287">
    <property type="entry name" value="Sof1"/>
</dbReference>
<keyword evidence="3 7" id="KW-0853">WD repeat</keyword>
<dbReference type="RefSeq" id="XP_020079309.1">
    <property type="nucleotide sequence ID" value="XM_020220604.1"/>
</dbReference>
<keyword evidence="5" id="KW-0539">Nucleus</keyword>
<evidence type="ECO:0000313" key="10">
    <source>
        <dbReference type="EMBL" id="ODV70242.1"/>
    </source>
</evidence>
<dbReference type="FunFam" id="2.130.10.10:FF:001105">
    <property type="entry name" value="WD40-repeat-containing domain protein"/>
    <property type="match status" value="1"/>
</dbReference>
<evidence type="ECO:0000256" key="2">
    <source>
        <dbReference type="ARBA" id="ARBA00005649"/>
    </source>
</evidence>
<feature type="repeat" description="WD" evidence="7">
    <location>
        <begin position="106"/>
        <end position="150"/>
    </location>
</feature>
<evidence type="ECO:0000256" key="7">
    <source>
        <dbReference type="PROSITE-ProRule" id="PRU00221"/>
    </source>
</evidence>
<dbReference type="PROSITE" id="PS50294">
    <property type="entry name" value="WD_REPEATS_REGION"/>
    <property type="match status" value="3"/>
</dbReference>
<dbReference type="PRINTS" id="PR00320">
    <property type="entry name" value="GPROTEINBRPT"/>
</dbReference>
<dbReference type="CDD" id="cd00200">
    <property type="entry name" value="WD40"/>
    <property type="match status" value="1"/>
</dbReference>